<dbReference type="Pfam" id="PF00196">
    <property type="entry name" value="GerE"/>
    <property type="match status" value="1"/>
</dbReference>
<dbReference type="SUPFAM" id="SSF46894">
    <property type="entry name" value="C-terminal effector domain of the bipartite response regulators"/>
    <property type="match status" value="1"/>
</dbReference>
<dbReference type="Gene3D" id="1.10.10.10">
    <property type="entry name" value="Winged helix-like DNA-binding domain superfamily/Winged helix DNA-binding domain"/>
    <property type="match status" value="1"/>
</dbReference>
<proteinExistence type="predicted"/>
<dbReference type="InterPro" id="IPR018247">
    <property type="entry name" value="EF_Hand_1_Ca_BS"/>
</dbReference>
<evidence type="ECO:0000313" key="3">
    <source>
        <dbReference type="EMBL" id="MEN7538203.1"/>
    </source>
</evidence>
<dbReference type="Pfam" id="PF13202">
    <property type="entry name" value="EF-hand_5"/>
    <property type="match status" value="2"/>
</dbReference>
<dbReference type="EMBL" id="JBDLBR010000004">
    <property type="protein sequence ID" value="MEN7538203.1"/>
    <property type="molecule type" value="Genomic_DNA"/>
</dbReference>
<reference evidence="3 4" key="1">
    <citation type="submission" date="2024-05" db="EMBL/GenBank/DDBJ databases">
        <authorList>
            <person name="Park S."/>
        </authorList>
    </citation>
    <scope>NUCLEOTIDE SEQUENCE [LARGE SCALE GENOMIC DNA]</scope>
    <source>
        <strain evidence="3 4">DGU5</strain>
    </source>
</reference>
<dbReference type="InterPro" id="IPR011992">
    <property type="entry name" value="EF-hand-dom_pair"/>
</dbReference>
<dbReference type="InterPro" id="IPR000792">
    <property type="entry name" value="Tscrpt_reg_LuxR_C"/>
</dbReference>
<evidence type="ECO:0000259" key="1">
    <source>
        <dbReference type="PROSITE" id="PS50043"/>
    </source>
</evidence>
<feature type="domain" description="EF-hand" evidence="2">
    <location>
        <begin position="197"/>
        <end position="232"/>
    </location>
</feature>
<organism evidence="3 4">
    <name type="scientific">Aurantiacibacter flavus</name>
    <dbReference type="NCBI Taxonomy" id="3145232"/>
    <lineage>
        <taxon>Bacteria</taxon>
        <taxon>Pseudomonadati</taxon>
        <taxon>Pseudomonadota</taxon>
        <taxon>Alphaproteobacteria</taxon>
        <taxon>Sphingomonadales</taxon>
        <taxon>Erythrobacteraceae</taxon>
        <taxon>Aurantiacibacter</taxon>
    </lineage>
</organism>
<protein>
    <submittedName>
        <fullName evidence="3">LuxR C-terminal-related transcriptional regulator</fullName>
    </submittedName>
</protein>
<accession>A0ABV0CZA7</accession>
<dbReference type="InterPro" id="IPR016032">
    <property type="entry name" value="Sig_transdc_resp-reg_C-effctor"/>
</dbReference>
<keyword evidence="4" id="KW-1185">Reference proteome</keyword>
<dbReference type="Proteomes" id="UP001484535">
    <property type="component" value="Unassembled WGS sequence"/>
</dbReference>
<dbReference type="PROSITE" id="PS50222">
    <property type="entry name" value="EF_HAND_2"/>
    <property type="match status" value="1"/>
</dbReference>
<dbReference type="CDD" id="cd06170">
    <property type="entry name" value="LuxR_C_like"/>
    <property type="match status" value="1"/>
</dbReference>
<dbReference type="RefSeq" id="WP_346785654.1">
    <property type="nucleotide sequence ID" value="NZ_JBDLBR010000004.1"/>
</dbReference>
<feature type="domain" description="HTH luxR-type" evidence="1">
    <location>
        <begin position="3"/>
        <end position="68"/>
    </location>
</feature>
<dbReference type="PROSITE" id="PS00018">
    <property type="entry name" value="EF_HAND_1"/>
    <property type="match status" value="1"/>
</dbReference>
<dbReference type="InterPro" id="IPR002048">
    <property type="entry name" value="EF_hand_dom"/>
</dbReference>
<gene>
    <name evidence="3" type="ORF">ABDJ38_13555</name>
</gene>
<dbReference type="InterPro" id="IPR036388">
    <property type="entry name" value="WH-like_DNA-bd_sf"/>
</dbReference>
<dbReference type="PROSITE" id="PS50043">
    <property type="entry name" value="HTH_LUXR_2"/>
    <property type="match status" value="1"/>
</dbReference>
<evidence type="ECO:0000259" key="2">
    <source>
        <dbReference type="PROSITE" id="PS50222"/>
    </source>
</evidence>
<dbReference type="SMART" id="SM00421">
    <property type="entry name" value="HTH_LUXR"/>
    <property type="match status" value="1"/>
</dbReference>
<comment type="caution">
    <text evidence="3">The sequence shown here is derived from an EMBL/GenBank/DDBJ whole genome shotgun (WGS) entry which is preliminary data.</text>
</comment>
<evidence type="ECO:0000313" key="4">
    <source>
        <dbReference type="Proteomes" id="UP001484535"/>
    </source>
</evidence>
<dbReference type="SUPFAM" id="SSF47473">
    <property type="entry name" value="EF-hand"/>
    <property type="match status" value="1"/>
</dbReference>
<name>A0ABV0CZA7_9SPHN</name>
<sequence length="251" mass="27773">MDNRDGLERLTEREKEPLRLWLQHKTAKEIAVELGVSHHAVEKRLKMARIKLGASSSLEAARILGEAEGYDQTVTQPPDLPPQAFSPQRMLHHPVVIGAITMSLVAAAVFTLAMQGTGTVSEVPHQDVPYQPAKRMVDAGPAEIVSITQTTFDRLDADGSGFLEGTEAPSAAFQGPNHVDRRNETGERVPVQLIPSTNDEVRMRFYQEADRDGDGRVTYAEYYQWAAPDFAQTSIRIEREEGLSGRNQPEG</sequence>
<dbReference type="Gene3D" id="1.10.238.10">
    <property type="entry name" value="EF-hand"/>
    <property type="match status" value="1"/>
</dbReference>